<organism evidence="12 13">
    <name type="scientific">Helicobacter heilmannii</name>
    <dbReference type="NCBI Taxonomy" id="35817"/>
    <lineage>
        <taxon>Bacteria</taxon>
        <taxon>Pseudomonadati</taxon>
        <taxon>Campylobacterota</taxon>
        <taxon>Epsilonproteobacteria</taxon>
        <taxon>Campylobacterales</taxon>
        <taxon>Helicobacteraceae</taxon>
        <taxon>Helicobacter</taxon>
    </lineage>
</organism>
<evidence type="ECO:0000256" key="1">
    <source>
        <dbReference type="ARBA" id="ARBA00022741"/>
    </source>
</evidence>
<evidence type="ECO:0000256" key="6">
    <source>
        <dbReference type="ARBA" id="ARBA00034617"/>
    </source>
</evidence>
<keyword evidence="13" id="KW-1185">Reference proteome</keyword>
<keyword evidence="3 9" id="KW-0347">Helicase</keyword>
<protein>
    <recommendedName>
        <fullName evidence="7">DNA 3'-5' helicase</fullName>
        <ecNumber evidence="7">5.6.2.4</ecNumber>
    </recommendedName>
</protein>
<evidence type="ECO:0000256" key="10">
    <source>
        <dbReference type="SAM" id="MobiDB-lite"/>
    </source>
</evidence>
<dbReference type="GO" id="GO:0005829">
    <property type="term" value="C:cytosol"/>
    <property type="evidence" value="ECO:0007669"/>
    <property type="project" value="TreeGrafter"/>
</dbReference>
<evidence type="ECO:0000256" key="9">
    <source>
        <dbReference type="PROSITE-ProRule" id="PRU00560"/>
    </source>
</evidence>
<dbReference type="AlphaFoldDB" id="A0A0K2Y6G1"/>
<keyword evidence="5" id="KW-0413">Isomerase</keyword>
<feature type="binding site" evidence="9">
    <location>
        <begin position="34"/>
        <end position="41"/>
    </location>
    <ligand>
        <name>ATP</name>
        <dbReference type="ChEBI" id="CHEBI:30616"/>
    </ligand>
</feature>
<evidence type="ECO:0000256" key="7">
    <source>
        <dbReference type="ARBA" id="ARBA00034808"/>
    </source>
</evidence>
<dbReference type="GO" id="GO:0003677">
    <property type="term" value="F:DNA binding"/>
    <property type="evidence" value="ECO:0007669"/>
    <property type="project" value="InterPro"/>
</dbReference>
<dbReference type="PROSITE" id="PS51198">
    <property type="entry name" value="UVRD_HELICASE_ATP_BIND"/>
    <property type="match status" value="1"/>
</dbReference>
<dbReference type="InterPro" id="IPR014016">
    <property type="entry name" value="UvrD-like_ATP-bd"/>
</dbReference>
<name>A0A0K2Y6G1_HELHE</name>
<evidence type="ECO:0000256" key="8">
    <source>
        <dbReference type="ARBA" id="ARBA00048988"/>
    </source>
</evidence>
<dbReference type="InterPro" id="IPR000212">
    <property type="entry name" value="DNA_helicase_UvrD/REP"/>
</dbReference>
<dbReference type="InterPro" id="IPR027417">
    <property type="entry name" value="P-loop_NTPase"/>
</dbReference>
<comment type="catalytic activity">
    <reaction evidence="8">
        <text>ATP + H2O = ADP + phosphate + H(+)</text>
        <dbReference type="Rhea" id="RHEA:13065"/>
        <dbReference type="ChEBI" id="CHEBI:15377"/>
        <dbReference type="ChEBI" id="CHEBI:15378"/>
        <dbReference type="ChEBI" id="CHEBI:30616"/>
        <dbReference type="ChEBI" id="CHEBI:43474"/>
        <dbReference type="ChEBI" id="CHEBI:456216"/>
        <dbReference type="EC" id="5.6.2.4"/>
    </reaction>
</comment>
<dbReference type="GO" id="GO:0000725">
    <property type="term" value="P:recombinational repair"/>
    <property type="evidence" value="ECO:0007669"/>
    <property type="project" value="TreeGrafter"/>
</dbReference>
<dbReference type="EMBL" id="CDMK01000002">
    <property type="protein sequence ID" value="CRI34756.1"/>
    <property type="molecule type" value="Genomic_DNA"/>
</dbReference>
<dbReference type="PANTHER" id="PTHR11070:SF67">
    <property type="entry name" value="DNA 3'-5' HELICASE"/>
    <property type="match status" value="1"/>
</dbReference>
<feature type="region of interest" description="Disordered" evidence="10">
    <location>
        <begin position="778"/>
        <end position="797"/>
    </location>
</feature>
<evidence type="ECO:0000256" key="5">
    <source>
        <dbReference type="ARBA" id="ARBA00023235"/>
    </source>
</evidence>
<dbReference type="NCBIfam" id="NF010485">
    <property type="entry name" value="PRK13909.1-2"/>
    <property type="match status" value="1"/>
</dbReference>
<gene>
    <name evidence="12" type="ORF">HHE01_05570</name>
</gene>
<dbReference type="SUPFAM" id="SSF52540">
    <property type="entry name" value="P-loop containing nucleoside triphosphate hydrolases"/>
    <property type="match status" value="1"/>
</dbReference>
<dbReference type="GO" id="GO:0016887">
    <property type="term" value="F:ATP hydrolysis activity"/>
    <property type="evidence" value="ECO:0007669"/>
    <property type="project" value="RHEA"/>
</dbReference>
<dbReference type="Pfam" id="PF13361">
    <property type="entry name" value="UvrD_C"/>
    <property type="match status" value="1"/>
</dbReference>
<dbReference type="InterPro" id="IPR014017">
    <property type="entry name" value="DNA_helicase_UvrD-like_C"/>
</dbReference>
<keyword evidence="4 9" id="KW-0067">ATP-binding</keyword>
<dbReference type="InterPro" id="IPR038726">
    <property type="entry name" value="PDDEXK_AddAB-type"/>
</dbReference>
<keyword evidence="2 9" id="KW-0378">Hydrolase</keyword>
<evidence type="ECO:0000259" key="11">
    <source>
        <dbReference type="PROSITE" id="PS51198"/>
    </source>
</evidence>
<dbReference type="GO" id="GO:0043138">
    <property type="term" value="F:3'-5' DNA helicase activity"/>
    <property type="evidence" value="ECO:0007669"/>
    <property type="project" value="UniProtKB-EC"/>
</dbReference>
<feature type="domain" description="UvrD-like helicase ATP-binding" evidence="11">
    <location>
        <begin position="13"/>
        <end position="430"/>
    </location>
</feature>
<dbReference type="Gene3D" id="3.40.50.300">
    <property type="entry name" value="P-loop containing nucleotide triphosphate hydrolases"/>
    <property type="match status" value="4"/>
</dbReference>
<evidence type="ECO:0000313" key="12">
    <source>
        <dbReference type="EMBL" id="CRI34756.1"/>
    </source>
</evidence>
<reference evidence="13" key="1">
    <citation type="submission" date="2014-12" db="EMBL/GenBank/DDBJ databases">
        <authorList>
            <person name="Smet A."/>
        </authorList>
    </citation>
    <scope>NUCLEOTIDE SEQUENCE [LARGE SCALE GENOMIC DNA]</scope>
</reference>
<dbReference type="Pfam" id="PF00580">
    <property type="entry name" value="UvrD-helicase"/>
    <property type="match status" value="1"/>
</dbReference>
<dbReference type="Proteomes" id="UP000046090">
    <property type="component" value="Unassembled WGS sequence"/>
</dbReference>
<dbReference type="PANTHER" id="PTHR11070">
    <property type="entry name" value="UVRD / RECB / PCRA DNA HELICASE FAMILY MEMBER"/>
    <property type="match status" value="1"/>
</dbReference>
<evidence type="ECO:0000256" key="4">
    <source>
        <dbReference type="ARBA" id="ARBA00022840"/>
    </source>
</evidence>
<dbReference type="Pfam" id="PF12705">
    <property type="entry name" value="PDDEXK_1"/>
    <property type="match status" value="1"/>
</dbReference>
<accession>A0A0K2Y6G1</accession>
<dbReference type="GO" id="GO:0005524">
    <property type="term" value="F:ATP binding"/>
    <property type="evidence" value="ECO:0007669"/>
    <property type="project" value="UniProtKB-UniRule"/>
</dbReference>
<comment type="catalytic activity">
    <reaction evidence="6">
        <text>Couples ATP hydrolysis with the unwinding of duplex DNA by translocating in the 3'-5' direction.</text>
        <dbReference type="EC" id="5.6.2.4"/>
    </reaction>
</comment>
<proteinExistence type="predicted"/>
<sequence length="939" mass="105577">MLGRKAFKKPLFLLQCPVMEMQTARTHARLALRASAGSGKTFALTLRYVALLFEGAQPANILTLTFTKKAAAEMHDRIHKTLALLSVASLAYQQDPSYTPEPKTQEILEVLERDYHLRLARLASLNAPAVYTHFLQENPSIMTIDAFFQKVLRRFSYFVGVCAAFGVGDTSLDEQLSTFLSSLELSDLDRLKRLCVLSLAQGESFSVPYALKSLLDLSESGINFTSPKKTNTDLKSLEQEIFHEFNALKIPRIKPKKDLKAVLKALSTKGAQEALSTTPTLKAKILEYFHAKEATLLHELAYFIGFYKKQHALSPNRLSFATITLKVNQLLSEDLVGRDFFYFRLDSQIMHILIDEFQDTNPLQYGILKPLVDEIKAGMGQKWAERSVFFVGDSKQSIYGFRGSKSSFFEEVCSDKNMCSQSLEHNYRSTGVVLDFVNRTFAPKIAGYTPQKLPDQRQNLATKGYVQVQSVPTVGLENEAKEESVLNATLQAIKKLLNSGVAAQEIAILCFKNNDVNDLKEFLTPHLQGVELVSATDLSLLAQKEVKALHHALLYALCPAEQQSYHLAHVAKLCGFSLNNLPKLPPLDSNLSVHILNLMQALELFSPSACHFLEHALEFNDPQEFLEDLEQKNIQIAQSEAVGLKIMTIHKSKGMEFHHVVLMDRLSQGLANDVPQFLECGQRIFYRQSNRECVDSAYEQALQAYKQTRKEEDINVLYVACTRAKESLTILQKDKESAFAPLGLLECQEGQLPKSMLEPIATLKPTGLALLNSQKAFGTQEDKTQNQEPKKEPEGNRPARLFGLALHKALELFYGYGVDLKSVREYLHHHHGFEMPTKALLKRLELLEQDGDFKALLKGQVAAEVGFKFGKELLRMDMVVLDQDNCTILDYKSGEGDLQAHQAQVAGYLQKVRTLYPQKNTRAFLVYALKTQIQLQRQG</sequence>
<evidence type="ECO:0000313" key="13">
    <source>
        <dbReference type="Proteomes" id="UP000046090"/>
    </source>
</evidence>
<evidence type="ECO:0000256" key="2">
    <source>
        <dbReference type="ARBA" id="ARBA00022801"/>
    </source>
</evidence>
<evidence type="ECO:0000256" key="3">
    <source>
        <dbReference type="ARBA" id="ARBA00022806"/>
    </source>
</evidence>
<feature type="compositionally biased region" description="Basic and acidic residues" evidence="10">
    <location>
        <begin position="780"/>
        <end position="797"/>
    </location>
</feature>
<keyword evidence="1 9" id="KW-0547">Nucleotide-binding</keyword>
<dbReference type="EC" id="5.6.2.4" evidence="7"/>